<dbReference type="PROSITE" id="PS00834">
    <property type="entry name" value="OMPTIN_1"/>
    <property type="match status" value="1"/>
</dbReference>
<keyword evidence="10" id="KW-0998">Cell outer membrane</keyword>
<dbReference type="AlphaFoldDB" id="A0A343J192"/>
<gene>
    <name evidence="11" type="ORF">ECSA44_05893</name>
</gene>
<reference evidence="11" key="1">
    <citation type="journal article" date="2018" name="ISME J.">
        <title>Dissemination and persistence of extended-spectrum cephalosporin-resistance encoding IncI1-blaCTXM-1 plasmid among Escherichia coli in pigs.</title>
        <authorList>
            <person name="Abraham S."/>
            <person name="Kirkwood R.N."/>
            <person name="Laird T."/>
            <person name="Saputra S."/>
            <person name="Mitchell T."/>
            <person name="Singh M."/>
            <person name="Linn B."/>
            <person name="Abraham R.J."/>
            <person name="Pang S."/>
            <person name="Gordon D.M."/>
            <person name="Trott D.J."/>
            <person name="O'Dea M."/>
        </authorList>
    </citation>
    <scope>NUCLEOTIDE SEQUENCE</scope>
    <source>
        <strain evidence="11">6/14/6b</strain>
        <plasmid evidence="11">pIncF-MU4</plasmid>
    </source>
</reference>
<dbReference type="InterPro" id="IPR020080">
    <property type="entry name" value="OM_adhesin/peptidase_omptin"/>
</dbReference>
<dbReference type="PRINTS" id="PR00482">
    <property type="entry name" value="OMPTIN"/>
</dbReference>
<dbReference type="Pfam" id="PF01278">
    <property type="entry name" value="Omptin"/>
    <property type="match status" value="1"/>
</dbReference>
<dbReference type="SUPFAM" id="SSF69917">
    <property type="entry name" value="OMPT-like"/>
    <property type="match status" value="1"/>
</dbReference>
<keyword evidence="4 11" id="KW-0645">Protease</keyword>
<dbReference type="EMBL" id="MF174860">
    <property type="protein sequence ID" value="ASU05969.1"/>
    <property type="molecule type" value="Genomic_DNA"/>
</dbReference>
<proteinExistence type="inferred from homology"/>
<evidence type="ECO:0000256" key="9">
    <source>
        <dbReference type="ARBA" id="ARBA00023136"/>
    </source>
</evidence>
<keyword evidence="8 11" id="KW-0378">Hydrolase</keyword>
<protein>
    <submittedName>
        <fullName evidence="11">Protease 7</fullName>
        <ecNumber evidence="11">3.4.23.49</ecNumber>
    </submittedName>
</protein>
<evidence type="ECO:0000256" key="1">
    <source>
        <dbReference type="ARBA" id="ARBA00004571"/>
    </source>
</evidence>
<keyword evidence="7" id="KW-0064">Aspartyl protease</keyword>
<organism evidence="11">
    <name type="scientific">Escherichia coli</name>
    <dbReference type="NCBI Taxonomy" id="562"/>
    <lineage>
        <taxon>Bacteria</taxon>
        <taxon>Pseudomonadati</taxon>
        <taxon>Pseudomonadota</taxon>
        <taxon>Gammaproteobacteria</taxon>
        <taxon>Enterobacterales</taxon>
        <taxon>Enterobacteriaceae</taxon>
        <taxon>Escherichia</taxon>
    </lineage>
</organism>
<dbReference type="InterPro" id="IPR020079">
    <property type="entry name" value="Peptidase_A26_CS"/>
</dbReference>
<evidence type="ECO:0000313" key="11">
    <source>
        <dbReference type="EMBL" id="ASU05969.1"/>
    </source>
</evidence>
<evidence type="ECO:0000256" key="6">
    <source>
        <dbReference type="ARBA" id="ARBA00022729"/>
    </source>
</evidence>
<comment type="subcellular location">
    <subcellularLocation>
        <location evidence="1">Cell outer membrane</location>
        <topology evidence="1">Multi-pass membrane protein</topology>
    </subcellularLocation>
</comment>
<dbReference type="Gene3D" id="2.40.128.90">
    <property type="entry name" value="OMPT-like"/>
    <property type="match status" value="1"/>
</dbReference>
<keyword evidence="9" id="KW-0472">Membrane</keyword>
<keyword evidence="11" id="KW-0614">Plasmid</keyword>
<evidence type="ECO:0000256" key="4">
    <source>
        <dbReference type="ARBA" id="ARBA00022670"/>
    </source>
</evidence>
<sequence length="97" mass="11281">MGFDALGIGRGCWLDYSQSERGNMIDRDWQDPDKPGIWTDESRHPDTCLNFANEFDLNIKGWLLNEPDYRLGLMAGYQESCLDWPPESPDNQYHLNK</sequence>
<dbReference type="EC" id="3.4.23.49" evidence="11"/>
<keyword evidence="3" id="KW-1134">Transmembrane beta strand</keyword>
<name>A0A343J192_ECOLX</name>
<comment type="similarity">
    <text evidence="2">Belongs to the peptidase A26 family.</text>
</comment>
<evidence type="ECO:0000256" key="3">
    <source>
        <dbReference type="ARBA" id="ARBA00022452"/>
    </source>
</evidence>
<accession>A0A343J192</accession>
<dbReference type="InterPro" id="IPR000036">
    <property type="entry name" value="Peptidase_A26_omptin"/>
</dbReference>
<evidence type="ECO:0000256" key="10">
    <source>
        <dbReference type="ARBA" id="ARBA00023237"/>
    </source>
</evidence>
<dbReference type="GO" id="GO:0006508">
    <property type="term" value="P:proteolysis"/>
    <property type="evidence" value="ECO:0007669"/>
    <property type="project" value="UniProtKB-KW"/>
</dbReference>
<evidence type="ECO:0000256" key="7">
    <source>
        <dbReference type="ARBA" id="ARBA00022750"/>
    </source>
</evidence>
<evidence type="ECO:0000256" key="2">
    <source>
        <dbReference type="ARBA" id="ARBA00006923"/>
    </source>
</evidence>
<keyword evidence="5" id="KW-0812">Transmembrane</keyword>
<dbReference type="GO" id="GO:0009279">
    <property type="term" value="C:cell outer membrane"/>
    <property type="evidence" value="ECO:0007669"/>
    <property type="project" value="UniProtKB-SubCell"/>
</dbReference>
<dbReference type="InterPro" id="IPR053724">
    <property type="entry name" value="OMP_A26_sf"/>
</dbReference>
<evidence type="ECO:0000256" key="5">
    <source>
        <dbReference type="ARBA" id="ARBA00022692"/>
    </source>
</evidence>
<keyword evidence="6" id="KW-0732">Signal</keyword>
<dbReference type="GO" id="GO:0004190">
    <property type="term" value="F:aspartic-type endopeptidase activity"/>
    <property type="evidence" value="ECO:0007669"/>
    <property type="project" value="UniProtKB-KW"/>
</dbReference>
<geneLocation type="plasmid" evidence="11">
    <name>pIncF-MU4</name>
</geneLocation>
<evidence type="ECO:0000256" key="8">
    <source>
        <dbReference type="ARBA" id="ARBA00022801"/>
    </source>
</evidence>